<evidence type="ECO:0000313" key="1">
    <source>
        <dbReference type="EMBL" id="ACM06617.1"/>
    </source>
</evidence>
<gene>
    <name evidence="1" type="ordered locus">trd_A0845</name>
</gene>
<dbReference type="KEGG" id="tro:trd_A0845"/>
<evidence type="ECO:0000313" key="2">
    <source>
        <dbReference type="Proteomes" id="UP000000447"/>
    </source>
</evidence>
<proteinExistence type="predicted"/>
<accession>B9L4Y1</accession>
<geneLocation type="plasmid" evidence="2">
    <name>Tros</name>
</geneLocation>
<keyword evidence="2" id="KW-1185">Reference proteome</keyword>
<dbReference type="HOGENOM" id="CLU_3141714_0_0_0"/>
<dbReference type="Proteomes" id="UP000000447">
    <property type="component" value="Plasmid unnamed"/>
</dbReference>
<dbReference type="AlphaFoldDB" id="B9L4Y1"/>
<sequence>MERLAFLIWWQWSGNREGGGDRHATCVVRRGEFGEVASADQSIVGTSVS</sequence>
<name>B9L4Y1_THERP</name>
<keyword evidence="1" id="KW-0614">Plasmid</keyword>
<organism evidence="1 2">
    <name type="scientific">Thermomicrobium roseum (strain ATCC 27502 / DSM 5159 / P-2)</name>
    <dbReference type="NCBI Taxonomy" id="309801"/>
    <lineage>
        <taxon>Bacteria</taxon>
        <taxon>Pseudomonadati</taxon>
        <taxon>Thermomicrobiota</taxon>
        <taxon>Thermomicrobia</taxon>
        <taxon>Thermomicrobiales</taxon>
        <taxon>Thermomicrobiaceae</taxon>
        <taxon>Thermomicrobium</taxon>
    </lineage>
</organism>
<protein>
    <submittedName>
        <fullName evidence="1">Uncharacterized protein</fullName>
    </submittedName>
</protein>
<dbReference type="EMBL" id="CP001276">
    <property type="protein sequence ID" value="ACM06617.1"/>
    <property type="molecule type" value="Genomic_DNA"/>
</dbReference>
<reference evidence="1 2" key="1">
    <citation type="journal article" date="2009" name="PLoS ONE">
        <title>Complete genome sequence of the aerobic CO-oxidizing thermophile Thermomicrobium roseum.</title>
        <authorList>
            <person name="Wu D."/>
            <person name="Raymond J."/>
            <person name="Wu M."/>
            <person name="Chatterji S."/>
            <person name="Ren Q."/>
            <person name="Graham J.E."/>
            <person name="Bryant D.A."/>
            <person name="Robb F."/>
            <person name="Colman A."/>
            <person name="Tallon L.J."/>
            <person name="Badger J.H."/>
            <person name="Madupu R."/>
            <person name="Ward N.L."/>
            <person name="Eisen J.A."/>
        </authorList>
    </citation>
    <scope>NUCLEOTIDE SEQUENCE [LARGE SCALE GENOMIC DNA]</scope>
    <source>
        <strain evidence="2">ATCC 27502 / DSM 5159 / P-2</strain>
        <plasmid evidence="1">unnamed</plasmid>
    </source>
</reference>